<proteinExistence type="predicted"/>
<name>A0AAV4BD29_9GAST</name>
<organism evidence="1 2">
    <name type="scientific">Plakobranchus ocellatus</name>
    <dbReference type="NCBI Taxonomy" id="259542"/>
    <lineage>
        <taxon>Eukaryota</taxon>
        <taxon>Metazoa</taxon>
        <taxon>Spiralia</taxon>
        <taxon>Lophotrochozoa</taxon>
        <taxon>Mollusca</taxon>
        <taxon>Gastropoda</taxon>
        <taxon>Heterobranchia</taxon>
        <taxon>Euthyneura</taxon>
        <taxon>Panpulmonata</taxon>
        <taxon>Sacoglossa</taxon>
        <taxon>Placobranchoidea</taxon>
        <taxon>Plakobranchidae</taxon>
        <taxon>Plakobranchus</taxon>
    </lineage>
</organism>
<reference evidence="1 2" key="1">
    <citation type="journal article" date="2021" name="Elife">
        <title>Chloroplast acquisition without the gene transfer in kleptoplastic sea slugs, Plakobranchus ocellatus.</title>
        <authorList>
            <person name="Maeda T."/>
            <person name="Takahashi S."/>
            <person name="Yoshida T."/>
            <person name="Shimamura S."/>
            <person name="Takaki Y."/>
            <person name="Nagai Y."/>
            <person name="Toyoda A."/>
            <person name="Suzuki Y."/>
            <person name="Arimoto A."/>
            <person name="Ishii H."/>
            <person name="Satoh N."/>
            <person name="Nishiyama T."/>
            <person name="Hasebe M."/>
            <person name="Maruyama T."/>
            <person name="Minagawa J."/>
            <person name="Obokata J."/>
            <person name="Shigenobu S."/>
        </authorList>
    </citation>
    <scope>NUCLEOTIDE SEQUENCE [LARGE SCALE GENOMIC DNA]</scope>
</reference>
<dbReference type="AlphaFoldDB" id="A0AAV4BD29"/>
<accession>A0AAV4BD29</accession>
<dbReference type="Proteomes" id="UP000735302">
    <property type="component" value="Unassembled WGS sequence"/>
</dbReference>
<dbReference type="EMBL" id="BLXT01004823">
    <property type="protein sequence ID" value="GFO17453.1"/>
    <property type="molecule type" value="Genomic_DNA"/>
</dbReference>
<evidence type="ECO:0000313" key="2">
    <source>
        <dbReference type="Proteomes" id="UP000735302"/>
    </source>
</evidence>
<comment type="caution">
    <text evidence="1">The sequence shown here is derived from an EMBL/GenBank/DDBJ whole genome shotgun (WGS) entry which is preliminary data.</text>
</comment>
<gene>
    <name evidence="1" type="ORF">PoB_004395800</name>
</gene>
<evidence type="ECO:0000313" key="1">
    <source>
        <dbReference type="EMBL" id="GFO17453.1"/>
    </source>
</evidence>
<keyword evidence="2" id="KW-1185">Reference proteome</keyword>
<sequence length="98" mass="11192">MIDASSITDSQGQRDKLNVHLVLLQACGPRICYRHCQSSLRYIQLPSRKEFGVAKPSAERQRGRMGRLSNRQCQTSQRCYRCVHDVLRACNVKSLLAE</sequence>
<protein>
    <submittedName>
        <fullName evidence="1">Uncharacterized protein</fullName>
    </submittedName>
</protein>